<protein>
    <submittedName>
        <fullName evidence="2">Uncharacterized protein</fullName>
    </submittedName>
</protein>
<gene>
    <name evidence="2" type="ORF">HF909_24870</name>
</gene>
<evidence type="ECO:0000313" key="2">
    <source>
        <dbReference type="EMBL" id="QOK99530.1"/>
    </source>
</evidence>
<proteinExistence type="predicted"/>
<feature type="compositionally biased region" description="Polar residues" evidence="1">
    <location>
        <begin position="69"/>
        <end position="80"/>
    </location>
</feature>
<dbReference type="EMBL" id="CP051170">
    <property type="protein sequence ID" value="QOK99530.1"/>
    <property type="molecule type" value="Genomic_DNA"/>
</dbReference>
<accession>A0AA92K6L3</accession>
<sequence length="87" mass="9051">MADKKTASRRKPSPLGVKAFALLDRRAHLCGRYTSRTRVRPDTANAADRIDVSSCAVPLTALGGGDAGNITQGLPRNGTANGCGDGR</sequence>
<name>A0AA92K6L3_RALSL</name>
<evidence type="ECO:0000256" key="1">
    <source>
        <dbReference type="SAM" id="MobiDB-lite"/>
    </source>
</evidence>
<evidence type="ECO:0000313" key="3">
    <source>
        <dbReference type="Proteomes" id="UP000593970"/>
    </source>
</evidence>
<feature type="region of interest" description="Disordered" evidence="1">
    <location>
        <begin position="66"/>
        <end position="87"/>
    </location>
</feature>
<keyword evidence="2" id="KW-0614">Plasmid</keyword>
<reference evidence="3" key="1">
    <citation type="submission" date="2020-04" db="EMBL/GenBank/DDBJ databases">
        <title>Ralstonia solanacearum UW576, UW763, UW773, and UW774.</title>
        <authorList>
            <person name="Steidl O."/>
            <person name="Truchon A."/>
            <person name="Allen C."/>
        </authorList>
    </citation>
    <scope>NUCLEOTIDE SEQUENCE [LARGE SCALE GENOMIC DNA]</scope>
    <source>
        <strain evidence="3">UW774</strain>
        <plasmid evidence="3">pUW774mp</plasmid>
    </source>
</reference>
<geneLocation type="plasmid" evidence="2 3">
    <name>pUW774mp</name>
</geneLocation>
<dbReference type="Proteomes" id="UP000593970">
    <property type="component" value="Plasmid pUW774mp"/>
</dbReference>
<organism evidence="2 3">
    <name type="scientific">Ralstonia solanacearum</name>
    <name type="common">Pseudomonas solanacearum</name>
    <dbReference type="NCBI Taxonomy" id="305"/>
    <lineage>
        <taxon>Bacteria</taxon>
        <taxon>Pseudomonadati</taxon>
        <taxon>Pseudomonadota</taxon>
        <taxon>Betaproteobacteria</taxon>
        <taxon>Burkholderiales</taxon>
        <taxon>Burkholderiaceae</taxon>
        <taxon>Ralstonia</taxon>
        <taxon>Ralstonia solanacearum species complex</taxon>
    </lineage>
</organism>
<dbReference type="AlphaFoldDB" id="A0AA92K6L3"/>